<feature type="compositionally biased region" description="Polar residues" evidence="1">
    <location>
        <begin position="83"/>
        <end position="92"/>
    </location>
</feature>
<feature type="region of interest" description="Disordered" evidence="1">
    <location>
        <begin position="79"/>
        <end position="106"/>
    </location>
</feature>
<reference evidence="2" key="1">
    <citation type="journal article" date="2016" name="Mol. Biol. Evol.">
        <title>Comparative Genomics of Early-Diverging Mushroom-Forming Fungi Provides Insights into the Origins of Lignocellulose Decay Capabilities.</title>
        <authorList>
            <person name="Nagy L.G."/>
            <person name="Riley R."/>
            <person name="Tritt A."/>
            <person name="Adam C."/>
            <person name="Daum C."/>
            <person name="Floudas D."/>
            <person name="Sun H."/>
            <person name="Yadav J.S."/>
            <person name="Pangilinan J."/>
            <person name="Larsson K.H."/>
            <person name="Matsuura K."/>
            <person name="Barry K."/>
            <person name="Labutti K."/>
            <person name="Kuo R."/>
            <person name="Ohm R.A."/>
            <person name="Bhattacharya S.S."/>
            <person name="Shirouzu T."/>
            <person name="Yoshinaga Y."/>
            <person name="Martin F.M."/>
            <person name="Grigoriev I.V."/>
            <person name="Hibbett D.S."/>
        </authorList>
    </citation>
    <scope>NUCLEOTIDE SEQUENCE [LARGE SCALE GENOMIC DNA]</scope>
    <source>
        <strain evidence="2">CBS 109695</strain>
    </source>
</reference>
<feature type="region of interest" description="Disordered" evidence="1">
    <location>
        <begin position="1"/>
        <end position="43"/>
    </location>
</feature>
<gene>
    <name evidence="2" type="ORF">FIBSPDRAFT_892222</name>
</gene>
<sequence length="498" mass="53817">MQAATTAAATSARNSVSSVGSRGFGEESGCTKERSAANRRVPVGYRDDVIDPEVLGKRRKQVRYDSGCGGVLEGGGKVFGTVRNRSPEATQQAKKREKTGKEGTADRKQWGEIKLSIWEVLRVSFILHYVPSAILLNPHVLRRDRAVCRRHALTCFGDGVLGVRVRDAEGGSKCGGCGTRNAADGMRKKDSKCGGCGCGTGLEMRRMRMWNGTRNAMDAEMERELGMRWMRKWKGNSECDGCGNGKGTRNAVDAEAKRELGMRKILRESAGAGDDVSMPRLYIGPAACLLTPDATLGNSPRRPHGSSGLNAVLPRHTKLDPVTLETHRLAYKNVVPKRSGGPDTPSKYKGDDARKQPGPHLPPPPEPAALFIELEEIGEGLKLKGKSAAAPLQKGEPDKSPLHGELDPALTHHPDAKKPLPIPLSDERPANKGPSPHHIEVAPGRRWGGWNDMGPRDPLGNTGDEWWGLAAANALHDWAAGWSVYHKMTAGDSNNTIT</sequence>
<dbReference type="EMBL" id="KV417558">
    <property type="protein sequence ID" value="KZP20046.1"/>
    <property type="molecule type" value="Genomic_DNA"/>
</dbReference>
<evidence type="ECO:0000313" key="2">
    <source>
        <dbReference type="EMBL" id="KZP20046.1"/>
    </source>
</evidence>
<proteinExistence type="predicted"/>
<dbReference type="AlphaFoldDB" id="A0A166IPJ9"/>
<feature type="compositionally biased region" description="Basic and acidic residues" evidence="1">
    <location>
        <begin position="346"/>
        <end position="355"/>
    </location>
</feature>
<feature type="compositionally biased region" description="Basic and acidic residues" evidence="1">
    <location>
        <begin position="395"/>
        <end position="418"/>
    </location>
</feature>
<name>A0A166IPJ9_9AGAM</name>
<accession>A0A166IPJ9</accession>
<feature type="region of interest" description="Disordered" evidence="1">
    <location>
        <begin position="330"/>
        <end position="367"/>
    </location>
</feature>
<evidence type="ECO:0000256" key="1">
    <source>
        <dbReference type="SAM" id="MobiDB-lite"/>
    </source>
</evidence>
<feature type="compositionally biased region" description="Low complexity" evidence="1">
    <location>
        <begin position="1"/>
        <end position="12"/>
    </location>
</feature>
<organism evidence="2">
    <name type="scientific">Athelia psychrophila</name>
    <dbReference type="NCBI Taxonomy" id="1759441"/>
    <lineage>
        <taxon>Eukaryota</taxon>
        <taxon>Fungi</taxon>
        <taxon>Dikarya</taxon>
        <taxon>Basidiomycota</taxon>
        <taxon>Agaricomycotina</taxon>
        <taxon>Agaricomycetes</taxon>
        <taxon>Agaricomycetidae</taxon>
        <taxon>Atheliales</taxon>
        <taxon>Atheliaceae</taxon>
        <taxon>Athelia</taxon>
    </lineage>
</organism>
<feature type="region of interest" description="Disordered" evidence="1">
    <location>
        <begin position="385"/>
        <end position="450"/>
    </location>
</feature>
<protein>
    <submittedName>
        <fullName evidence="2">Uncharacterized protein</fullName>
    </submittedName>
</protein>